<accession>A0AAX3T5L4</accession>
<dbReference type="Proteomes" id="UP001213504">
    <property type="component" value="Chromosome"/>
</dbReference>
<dbReference type="Pfam" id="PF13701">
    <property type="entry name" value="DDE_Tnp_1_4"/>
    <property type="match status" value="1"/>
</dbReference>
<evidence type="ECO:0000313" key="10">
    <source>
        <dbReference type="EMBL" id="WFP26228.1"/>
    </source>
</evidence>
<dbReference type="EMBL" id="CP121270">
    <property type="protein sequence ID" value="WFP25903.1"/>
    <property type="molecule type" value="Genomic_DNA"/>
</dbReference>
<organism evidence="7 11">
    <name type="scientific">Gordonia hongkongensis</name>
    <dbReference type="NCBI Taxonomy" id="1701090"/>
    <lineage>
        <taxon>Bacteria</taxon>
        <taxon>Bacillati</taxon>
        <taxon>Actinomycetota</taxon>
        <taxon>Actinomycetes</taxon>
        <taxon>Mycobacteriales</taxon>
        <taxon>Gordoniaceae</taxon>
        <taxon>Gordonia</taxon>
    </lineage>
</organism>
<dbReference type="EMBL" id="CP121270">
    <property type="protein sequence ID" value="WFP26228.1"/>
    <property type="molecule type" value="Genomic_DNA"/>
</dbReference>
<name>A0AAX3T5L4_9ACTN</name>
<dbReference type="AlphaFoldDB" id="A0AAX3T5L4"/>
<dbReference type="InterPro" id="IPR047960">
    <property type="entry name" value="Transpos_IS1380"/>
</dbReference>
<evidence type="ECO:0000313" key="11">
    <source>
        <dbReference type="Proteomes" id="UP001213504"/>
    </source>
</evidence>
<dbReference type="EMBL" id="CP121270">
    <property type="protein sequence ID" value="WFP25547.1"/>
    <property type="molecule type" value="Genomic_DNA"/>
</dbReference>
<dbReference type="NCBIfam" id="NF033539">
    <property type="entry name" value="transpos_IS1380"/>
    <property type="match status" value="1"/>
</dbReference>
<feature type="domain" description="Transposase DDE" evidence="2">
    <location>
        <begin position="39"/>
        <end position="484"/>
    </location>
</feature>
<evidence type="ECO:0000256" key="1">
    <source>
        <dbReference type="SAM" id="MobiDB-lite"/>
    </source>
</evidence>
<dbReference type="EMBL" id="CP121270">
    <property type="protein sequence ID" value="WFP24121.1"/>
    <property type="molecule type" value="Genomic_DNA"/>
</dbReference>
<dbReference type="EMBL" id="CP121270">
    <property type="protein sequence ID" value="WFP23530.1"/>
    <property type="molecule type" value="Genomic_DNA"/>
</dbReference>
<protein>
    <submittedName>
        <fullName evidence="7">IS1380 family transposase</fullName>
    </submittedName>
</protein>
<evidence type="ECO:0000313" key="6">
    <source>
        <dbReference type="EMBL" id="WFP24106.1"/>
    </source>
</evidence>
<gene>
    <name evidence="8" type="ORF">P9A14_03205</name>
    <name evidence="9" type="ORF">P9A14_05150</name>
    <name evidence="10" type="ORF">P9A14_06950</name>
    <name evidence="3" type="ORF">P9A14_11805</name>
    <name evidence="4" type="ORF">P9A14_13330</name>
    <name evidence="5" type="ORF">P9A14_15345</name>
    <name evidence="6" type="ORF">P9A14_18510</name>
    <name evidence="7" type="ORF">P9A14_18590</name>
</gene>
<dbReference type="EMBL" id="CP121270">
    <property type="protein sequence ID" value="WFP24106.1"/>
    <property type="molecule type" value="Genomic_DNA"/>
</dbReference>
<dbReference type="InterPro" id="IPR025668">
    <property type="entry name" value="Tnp_DDE_dom"/>
</dbReference>
<dbReference type="EMBL" id="CP121270">
    <property type="protein sequence ID" value="WFP23167.1"/>
    <property type="molecule type" value="Genomic_DNA"/>
</dbReference>
<evidence type="ECO:0000313" key="4">
    <source>
        <dbReference type="EMBL" id="WFP23167.1"/>
    </source>
</evidence>
<feature type="region of interest" description="Disordered" evidence="1">
    <location>
        <begin position="1"/>
        <end position="21"/>
    </location>
</feature>
<evidence type="ECO:0000313" key="8">
    <source>
        <dbReference type="EMBL" id="WFP25547.1"/>
    </source>
</evidence>
<proteinExistence type="predicted"/>
<evidence type="ECO:0000259" key="2">
    <source>
        <dbReference type="Pfam" id="PF13701"/>
    </source>
</evidence>
<reference evidence="7" key="1">
    <citation type="submission" date="2023-04" db="EMBL/GenBank/DDBJ databases">
        <title>Complete genome sequence of a phthalic acid esters degrading bacterial strain.</title>
        <authorList>
            <person name="Weng L."/>
            <person name="Jia Y."/>
            <person name="Ren L."/>
        </authorList>
    </citation>
    <scope>NUCLEOTIDE SEQUENCE</scope>
    <source>
        <strain evidence="7">RL-LY01</strain>
    </source>
</reference>
<evidence type="ECO:0000313" key="3">
    <source>
        <dbReference type="EMBL" id="WFP22901.1"/>
    </source>
</evidence>
<evidence type="ECO:0000313" key="9">
    <source>
        <dbReference type="EMBL" id="WFP25903.1"/>
    </source>
</evidence>
<dbReference type="EMBL" id="CP121270">
    <property type="protein sequence ID" value="WFP22901.1"/>
    <property type="molecule type" value="Genomic_DNA"/>
</dbReference>
<evidence type="ECO:0000313" key="7">
    <source>
        <dbReference type="EMBL" id="WFP24121.1"/>
    </source>
</evidence>
<evidence type="ECO:0000313" key="5">
    <source>
        <dbReference type="EMBL" id="WFP23530.1"/>
    </source>
</evidence>
<sequence>MIIDSPQTNSHKKKGTSQVKNNVYPELMVDPTRTESVLTTSGGVLLTKTVQVSGLGAELTAAMAPWRTAATVHDPAKIVLDLALTLATGGDCVADVATVRAQPQLYGQVASDPTISRVISRLATDVEAVSTAISAARAAARERVWGIARPLEGTAGSIDGGLVIVDLDATTVTAGSAKEQAQKTYKRVFGHSPMCSFVDHGAFGTGETLNLDLRRGGASPKGADMHIAALEAALAQLPAAERAQVLIRTDSAGCAKKFLAHLAEQRLQYSVGFTISELVKDALDVLPEAAWVTAINTDDADPRADAQVAEITDHMPRSVRDTETAYEPWPPGMRLIARREYPHNGAQHLITDIEGRRYTVFATNTRGRGWTLPILELRHRQRARAEDRIRCLKDTGMANLPFDSFAKNQLWLDIVALASDLIAWTQTLGYHRHDPIRRWEPKRLRHRLFTVGGKIITHARTTTLRLPTDWPYNHHIRHGWQRLTA</sequence>